<evidence type="ECO:0000313" key="3">
    <source>
        <dbReference type="RefSeq" id="XP_019496698.1"/>
    </source>
</evidence>
<dbReference type="RefSeq" id="XP_019496698.1">
    <property type="nucleotide sequence ID" value="XM_019641153.1"/>
</dbReference>
<evidence type="ECO:0000313" key="2">
    <source>
        <dbReference type="RefSeq" id="XP_019496697.1"/>
    </source>
</evidence>
<organism evidence="1 3">
    <name type="scientific">Hipposideros armiger</name>
    <name type="common">Great Himalayan leaf-nosed bat</name>
    <dbReference type="NCBI Taxonomy" id="186990"/>
    <lineage>
        <taxon>Eukaryota</taxon>
        <taxon>Metazoa</taxon>
        <taxon>Chordata</taxon>
        <taxon>Craniata</taxon>
        <taxon>Vertebrata</taxon>
        <taxon>Euteleostomi</taxon>
        <taxon>Mammalia</taxon>
        <taxon>Eutheria</taxon>
        <taxon>Laurasiatheria</taxon>
        <taxon>Chiroptera</taxon>
        <taxon>Yinpterochiroptera</taxon>
        <taxon>Rhinolophoidea</taxon>
        <taxon>Hipposideridae</taxon>
        <taxon>Hipposideros</taxon>
    </lineage>
</organism>
<dbReference type="RefSeq" id="XP_019496697.1">
    <property type="nucleotide sequence ID" value="XM_019641152.1"/>
</dbReference>
<reference evidence="2 3" key="1">
    <citation type="submission" date="2025-04" db="UniProtKB">
        <authorList>
            <consortium name="RefSeq"/>
        </authorList>
    </citation>
    <scope>IDENTIFICATION</scope>
    <source>
        <tissue evidence="2 3">Muscle</tissue>
    </source>
</reference>
<keyword evidence="1" id="KW-1185">Reference proteome</keyword>
<proteinExistence type="predicted"/>
<dbReference type="Proteomes" id="UP000694851">
    <property type="component" value="Unplaced"/>
</dbReference>
<sequence>MQGWVPPLSTWLHLPSSSSFSGLAWSQGAVCIFGRHRNSPSFGQMEALQKDLLVAESCCLLVVSRIPTLEPAFRPGASPCTCRRLLSSRLLSLLVSWKLHQSEWQLCAWRRRYSDTDEILQFSNFMRCTQNHLGSLFQMQIPRTQVASQENLLPLKAPGGQGFCSFHAFLWYNASITWKGIEIRRRLSHQQPPLDALELKQPFTQIPAVFLVKQSSPGESVGLQYNGFEFRNQSEEELRGDFE</sequence>
<dbReference type="AlphaFoldDB" id="A0A8B7R973"/>
<dbReference type="GeneID" id="109381996"/>
<name>A0A8B7R973_HIPAR</name>
<evidence type="ECO:0000313" key="1">
    <source>
        <dbReference type="Proteomes" id="UP000694851"/>
    </source>
</evidence>
<protein>
    <submittedName>
        <fullName evidence="2 3">Uncharacterized protein LOC109381996 isoform X1</fullName>
    </submittedName>
</protein>
<gene>
    <name evidence="2 3" type="primary">LOC109381996</name>
</gene>
<dbReference type="KEGG" id="hai:109381996"/>
<accession>A0A8B7R973</accession>